<evidence type="ECO:0000256" key="8">
    <source>
        <dbReference type="ARBA" id="ARBA00039340"/>
    </source>
</evidence>
<evidence type="ECO:0000313" key="12">
    <source>
        <dbReference type="Proteomes" id="UP000662637"/>
    </source>
</evidence>
<organism evidence="11 12">
    <name type="scientific">Marmota monax</name>
    <name type="common">Woodchuck</name>
    <dbReference type="NCBI Taxonomy" id="9995"/>
    <lineage>
        <taxon>Eukaryota</taxon>
        <taxon>Metazoa</taxon>
        <taxon>Chordata</taxon>
        <taxon>Craniata</taxon>
        <taxon>Vertebrata</taxon>
        <taxon>Euteleostomi</taxon>
        <taxon>Mammalia</taxon>
        <taxon>Eutheria</taxon>
        <taxon>Euarchontoglires</taxon>
        <taxon>Glires</taxon>
        <taxon>Rodentia</taxon>
        <taxon>Sciuromorpha</taxon>
        <taxon>Sciuridae</taxon>
        <taxon>Xerinae</taxon>
        <taxon>Marmotini</taxon>
        <taxon>Marmota</taxon>
    </lineage>
</organism>
<dbReference type="Proteomes" id="UP000662637">
    <property type="component" value="Unassembled WGS sequence"/>
</dbReference>
<feature type="domain" description="Glycolipid transfer protein" evidence="10">
    <location>
        <begin position="18"/>
        <end position="112"/>
    </location>
</feature>
<dbReference type="PANTHER" id="PTHR10219">
    <property type="entry name" value="GLYCOLIPID TRANSFER PROTEIN-RELATED"/>
    <property type="match status" value="1"/>
</dbReference>
<keyword evidence="6" id="KW-0445">Lipid transport</keyword>
<keyword evidence="4" id="KW-0963">Cytoplasm</keyword>
<dbReference type="InterPro" id="IPR036497">
    <property type="entry name" value="GLTP_sf"/>
</dbReference>
<feature type="region of interest" description="Disordered" evidence="9">
    <location>
        <begin position="212"/>
        <end position="238"/>
    </location>
</feature>
<evidence type="ECO:0000256" key="2">
    <source>
        <dbReference type="ARBA" id="ARBA00007148"/>
    </source>
</evidence>
<accession>A0A834PTJ8</accession>
<evidence type="ECO:0000259" key="10">
    <source>
        <dbReference type="Pfam" id="PF08718"/>
    </source>
</evidence>
<evidence type="ECO:0000256" key="1">
    <source>
        <dbReference type="ARBA" id="ARBA00004496"/>
    </source>
</evidence>
<evidence type="ECO:0000256" key="5">
    <source>
        <dbReference type="ARBA" id="ARBA00022737"/>
    </source>
</evidence>
<reference evidence="11" key="1">
    <citation type="submission" date="2020-08" db="EMBL/GenBank/DDBJ databases">
        <authorList>
            <person name="Shumante A."/>
            <person name="Zimin A.V."/>
            <person name="Puiu D."/>
            <person name="Salzberg S.L."/>
        </authorList>
    </citation>
    <scope>NUCLEOTIDE SEQUENCE</scope>
    <source>
        <strain evidence="11">WC2-LM</strain>
        <tissue evidence="11">Liver</tissue>
    </source>
</reference>
<dbReference type="PANTHER" id="PTHR10219:SF97">
    <property type="entry name" value="GLYCOLIPID TRANSFER PROTEIN"/>
    <property type="match status" value="1"/>
</dbReference>
<dbReference type="GO" id="GO:1902388">
    <property type="term" value="F:ceramide 1-phosphate transfer activity"/>
    <property type="evidence" value="ECO:0007669"/>
    <property type="project" value="TreeGrafter"/>
</dbReference>
<dbReference type="FunFam" id="1.10.3520.10:FF:000011">
    <property type="entry name" value="Glycolipid transfer protein"/>
    <property type="match status" value="1"/>
</dbReference>
<evidence type="ECO:0000256" key="3">
    <source>
        <dbReference type="ARBA" id="ARBA00022448"/>
    </source>
</evidence>
<dbReference type="GO" id="GO:1902387">
    <property type="term" value="F:ceramide 1-phosphate binding"/>
    <property type="evidence" value="ECO:0007669"/>
    <property type="project" value="TreeGrafter"/>
</dbReference>
<comment type="caution">
    <text evidence="11">The sequence shown here is derived from an EMBL/GenBank/DDBJ whole genome shotgun (WGS) entry which is preliminary data.</text>
</comment>
<comment type="similarity">
    <text evidence="2">Belongs to the GLTP family.</text>
</comment>
<keyword evidence="5" id="KW-0677">Repeat</keyword>
<proteinExistence type="inferred from homology"/>
<sequence>MALLAEHLLKPLPADKQIETGPFLEAVSHLPPFFDCLGSPVFTPIKADISGNITKIKAVYDTNPAKFRTLQNILEVEKEMYGAEWPKVGATLALMWLKRGLGFIQVFLQSICLRDGPQEVPQLDCAEDLPGRAVRSALQVGLPEGPLQGAERDKGEGLEKIRLFLVNYTATIDVIYEMCTKMNAELNYKPHASAKGHWPPATHHPITVKQAAGRLRPQSPPAQLGPAGEHSSHERVDASLYREAGVLGGCR</sequence>
<dbReference type="EMBL" id="WJEC01007857">
    <property type="protein sequence ID" value="KAF7466299.1"/>
    <property type="molecule type" value="Genomic_DNA"/>
</dbReference>
<name>A0A834PTJ8_MARMO</name>
<evidence type="ECO:0000313" key="11">
    <source>
        <dbReference type="EMBL" id="KAF7466299.1"/>
    </source>
</evidence>
<protein>
    <recommendedName>
        <fullName evidence="8">Glycolipid transfer protein</fullName>
    </recommendedName>
</protein>
<dbReference type="GO" id="GO:0005829">
    <property type="term" value="C:cytosol"/>
    <property type="evidence" value="ECO:0007669"/>
    <property type="project" value="TreeGrafter"/>
</dbReference>
<dbReference type="SUPFAM" id="SSF110004">
    <property type="entry name" value="Glycolipid transfer protein, GLTP"/>
    <property type="match status" value="1"/>
</dbReference>
<dbReference type="Pfam" id="PF08718">
    <property type="entry name" value="GLTP"/>
    <property type="match status" value="1"/>
</dbReference>
<evidence type="ECO:0000256" key="4">
    <source>
        <dbReference type="ARBA" id="ARBA00022490"/>
    </source>
</evidence>
<evidence type="ECO:0000256" key="6">
    <source>
        <dbReference type="ARBA" id="ARBA00023055"/>
    </source>
</evidence>
<dbReference type="Gene3D" id="1.10.3520.10">
    <property type="entry name" value="Glycolipid transfer protein"/>
    <property type="match status" value="1"/>
</dbReference>
<dbReference type="GO" id="GO:0016020">
    <property type="term" value="C:membrane"/>
    <property type="evidence" value="ECO:0007669"/>
    <property type="project" value="TreeGrafter"/>
</dbReference>
<dbReference type="AlphaFoldDB" id="A0A834PTJ8"/>
<gene>
    <name evidence="11" type="ORF">GHT09_002819</name>
</gene>
<comment type="function">
    <text evidence="7">Accelerates the intermembrane transfer of various glycolipids. Catalyzes the transfer of various glycosphingolipids between membranes but does not catalyze the transfer of phospholipids. May be involved in the intracellular translocation of glucosylceramides.</text>
</comment>
<dbReference type="InterPro" id="IPR014830">
    <property type="entry name" value="Glycolipid_transfer_prot_dom"/>
</dbReference>
<evidence type="ECO:0000256" key="7">
    <source>
        <dbReference type="ARBA" id="ARBA00037246"/>
    </source>
</evidence>
<evidence type="ECO:0000256" key="9">
    <source>
        <dbReference type="SAM" id="MobiDB-lite"/>
    </source>
</evidence>
<keyword evidence="3" id="KW-0813">Transport</keyword>
<comment type="subcellular location">
    <subcellularLocation>
        <location evidence="1">Cytoplasm</location>
    </subcellularLocation>
</comment>